<organism evidence="1 2">
    <name type="scientific">Klebsiella pneumoniae</name>
    <dbReference type="NCBI Taxonomy" id="573"/>
    <lineage>
        <taxon>Bacteria</taxon>
        <taxon>Pseudomonadati</taxon>
        <taxon>Pseudomonadota</taxon>
        <taxon>Gammaproteobacteria</taxon>
        <taxon>Enterobacterales</taxon>
        <taxon>Enterobacteriaceae</taxon>
        <taxon>Klebsiella/Raoultella group</taxon>
        <taxon>Klebsiella</taxon>
        <taxon>Klebsiella pneumoniae complex</taxon>
    </lineage>
</organism>
<sequence length="62" mass="6692">MEQIQGEGGTVVGFGRIRKRSVLGCGMSKQGIRSLIYCLLICGVIWTALIIKILHVTGVFNG</sequence>
<dbReference type="AlphaFoldDB" id="A0A2X3C4I8"/>
<protein>
    <submittedName>
        <fullName evidence="1">Uncharacterized protein</fullName>
    </submittedName>
</protein>
<name>A0A2X3C4I8_KLEPN</name>
<reference evidence="1 2" key="1">
    <citation type="submission" date="2018-06" db="EMBL/GenBank/DDBJ databases">
        <authorList>
            <consortium name="Pathogen Informatics"/>
            <person name="Doyle S."/>
        </authorList>
    </citation>
    <scope>NUCLEOTIDE SEQUENCE [LARGE SCALE GENOMIC DNA]</scope>
    <source>
        <strain evidence="1 2">NCTC9128</strain>
    </source>
</reference>
<proteinExistence type="predicted"/>
<dbReference type="EMBL" id="UAWN01000004">
    <property type="protein sequence ID" value="SQC08947.1"/>
    <property type="molecule type" value="Genomic_DNA"/>
</dbReference>
<dbReference type="Proteomes" id="UP000251088">
    <property type="component" value="Unassembled WGS sequence"/>
</dbReference>
<gene>
    <name evidence="1" type="ORF">NCTC9128_00902</name>
</gene>
<accession>A0A2X3C4I8</accession>
<evidence type="ECO:0000313" key="1">
    <source>
        <dbReference type="EMBL" id="SQC08947.1"/>
    </source>
</evidence>
<evidence type="ECO:0000313" key="2">
    <source>
        <dbReference type="Proteomes" id="UP000251088"/>
    </source>
</evidence>